<proteinExistence type="predicted"/>
<evidence type="ECO:0000313" key="1">
    <source>
        <dbReference type="EMBL" id="EXZ73271.1"/>
    </source>
</evidence>
<reference evidence="1 2" key="1">
    <citation type="submission" date="2014-02" db="EMBL/GenBank/DDBJ databases">
        <authorList>
            <person name="Sears C."/>
            <person name="Carroll K."/>
            <person name="Sack B.R."/>
            <person name="Qadri F."/>
            <person name="Myers L.L."/>
            <person name="Chung G.-T."/>
            <person name="Escheverria P."/>
            <person name="Fraser C.M."/>
            <person name="Sadzewicz L."/>
            <person name="Shefchek K.A."/>
            <person name="Tallon L."/>
            <person name="Das S.P."/>
            <person name="Daugherty S."/>
            <person name="Mongodin E.F."/>
        </authorList>
    </citation>
    <scope>NUCLEOTIDE SEQUENCE [LARGE SCALE GENOMIC DNA]</scope>
    <source>
        <strain evidence="1 2">3976T8</strain>
    </source>
</reference>
<dbReference type="AlphaFoldDB" id="A0A016E814"/>
<comment type="caution">
    <text evidence="1">The sequence shown here is derived from an EMBL/GenBank/DDBJ whole genome shotgun (WGS) entry which is preliminary data.</text>
</comment>
<protein>
    <submittedName>
        <fullName evidence="1">Uncharacterized protein</fullName>
    </submittedName>
</protein>
<dbReference type="Proteomes" id="UP000020938">
    <property type="component" value="Unassembled WGS sequence"/>
</dbReference>
<sequence>MENNMSSLFYSYTFIHYSSFIKNSLLFVVPVSFPNKFGRDFRVEFHSFLKGTPKIRECILHLVTKR</sequence>
<dbReference type="PATRIC" id="fig|1339314.3.peg.2493"/>
<organism evidence="1 2">
    <name type="scientific">Bacteroides fragilis str. 3976T8</name>
    <dbReference type="NCBI Taxonomy" id="1339314"/>
    <lineage>
        <taxon>Bacteria</taxon>
        <taxon>Pseudomonadati</taxon>
        <taxon>Bacteroidota</taxon>
        <taxon>Bacteroidia</taxon>
        <taxon>Bacteroidales</taxon>
        <taxon>Bacteroidaceae</taxon>
        <taxon>Bacteroides</taxon>
    </lineage>
</organism>
<dbReference type="EMBL" id="JGDS01000051">
    <property type="protein sequence ID" value="EXZ73271.1"/>
    <property type="molecule type" value="Genomic_DNA"/>
</dbReference>
<evidence type="ECO:0000313" key="2">
    <source>
        <dbReference type="Proteomes" id="UP000020938"/>
    </source>
</evidence>
<gene>
    <name evidence="1" type="ORF">M123_2287</name>
</gene>
<accession>A0A016E814</accession>
<name>A0A016E814_BACFG</name>